<dbReference type="EMBL" id="LJIJ01000036">
    <property type="protein sequence ID" value="ODN04731.1"/>
    <property type="molecule type" value="Genomic_DNA"/>
</dbReference>
<protein>
    <submittedName>
        <fullName evidence="1">Uncharacterized protein</fullName>
    </submittedName>
</protein>
<proteinExistence type="predicted"/>
<gene>
    <name evidence="1" type="ORF">Ocin01_01863</name>
</gene>
<accession>A0A1D2NHJ5</accession>
<sequence>MLEVEFYMDQLKSDSMLNYVITIVVRKFGRTVALKEISMTERKLFELFHLIQLKAAEISQSNVSPETVLGKLYAIIRNAANMDIFKIMELPTRTKYIRTISGIPQRLQWDAEGFVGFTVEKQDCSDVLGDNQNDPTCQLEFKPVFNMETSLSLGIGYPNAKHFSQEGFILQSNLSAELPLSLRLSRSTSNKENFIELVLPPLKKAFVKGGVQVLDMEASVDSIVQWNYKISLDGAHGPSSCPYSVDTDSNPVKIVLARNFERKALSLQVSDLQYEAVVELQSDPLYSIHGNLSYSPVVGSEPIRLYHFEVGAKNSDDVKRLQMKVSKRGHESSLDVYYIRKLQSVEGAATSQAWSCRAERRTGILCSWPFCMFCGEEYFIGATISTPRWKNIQLLEGSVSQVFPDQRIDIILKTKGIHPLHKAHFKTSITRAENTSSIHSPTLRVQVEKKLNEHKINETIQTDEENGGQWSFYSLSSEVFTELYGTAGASGIFVYSRRVSRYLDIYGAELSYPSRSSQQKATFLTTMYNPNETNANVTNSYIAETTFRSTQFPILDSDSKMYSRIVNSHSKKVLYAIRLINLTKGDIKLETLNSVNKDDATNSWANFHVDQTYKLFLPEGFLHRFIKARIALERIEQVVHEAALEVSVGVGQNGLEIRYDHIPDEDNALEILTSVTTSGDTYGLHHRLEPVRDAPGIGTNGDNDAAHAESMKFKYKGTYMFEDSSMKATGIFVARSGREILPFSKFDIRVSSVDGTDLGIRIFGAEMIQPETNIQNIKMNIQKGEIKVFEFKNEINPADEVPIKGTIYLKDYGEAKFFDNTKVSNRRNLQVKVKWPSKERLIQGRISFPTSLEEPLYLDLDVLVVSEVNEETVMKNAMELKNRKWEAGLECVFVKETQNYYDKTSLKKFYRKSNYTLLTYYIPPGLQRYLVEIQSQDYSARQKESYNYLFKAGRPDVTPLHIQLGLESDEKYKVIISYTDDHPEIERSATSILNKVSSLKVCHKDNFLYIFPKLEIDLFVQNFVQMEQNYTNYHSGRNEFTNIGKVGCSSVGIYLPLCNEINMSYKFNSEHADYYEGPWVANMTIENDNKNSDIDSLNLKLQANYETVREERKTTEDNNYGDFNMVTVFLSTVRADQLMKDSYNLDYNLRSRSADGENVNTKLVNGTYVFTKMFESLDFFEFSDEHQWSQLDNGNLYIWTNLVNHTTDINQTSESATFSSQYVSLGEEESSNNITWMQLRSTLDSNGFGLLKNIILQPTAFLNTYEGTVNADFLIKTEFSPVKTFRVLLSHDHNKSENEDDESSKYDTLSKLNVILNEREISCTNSLTAADGKIVGIGNTFNGECRSVDGVYEYVTVKTFVVCPKNVLDTSEDNLVHVDVSSSWTNEDDDDTEIRISNDIIYGPTTNGVMMARLAYFENSSEVDVGRNGSIFIYQNVANMEMTRELRLTETVISDSLNVLSFTQTSLQGISQQIVDDYFNVTNLNEVQTSDTTESGQVWVDYNIDVRSNIVNQGNSSNSHFKVKWLGFEERLFHCQSFYQTCSDNGINSTDNQIDTSNYCNLAIFPAKHVLYTLV</sequence>
<comment type="caution">
    <text evidence="1">The sequence shown here is derived from an EMBL/GenBank/DDBJ whole genome shotgun (WGS) entry which is preliminary data.</text>
</comment>
<evidence type="ECO:0000313" key="1">
    <source>
        <dbReference type="EMBL" id="ODN04731.1"/>
    </source>
</evidence>
<dbReference type="Proteomes" id="UP000094527">
    <property type="component" value="Unassembled WGS sequence"/>
</dbReference>
<reference evidence="1 2" key="1">
    <citation type="journal article" date="2016" name="Genome Biol. Evol.">
        <title>Gene Family Evolution Reflects Adaptation to Soil Environmental Stressors in the Genome of the Collembolan Orchesella cincta.</title>
        <authorList>
            <person name="Faddeeva-Vakhrusheva A."/>
            <person name="Derks M.F."/>
            <person name="Anvar S.Y."/>
            <person name="Agamennone V."/>
            <person name="Suring W."/>
            <person name="Smit S."/>
            <person name="van Straalen N.M."/>
            <person name="Roelofs D."/>
        </authorList>
    </citation>
    <scope>NUCLEOTIDE SEQUENCE [LARGE SCALE GENOMIC DNA]</scope>
    <source>
        <tissue evidence="1">Mixed pool</tissue>
    </source>
</reference>
<name>A0A1D2NHJ5_ORCCI</name>
<evidence type="ECO:0000313" key="2">
    <source>
        <dbReference type="Proteomes" id="UP000094527"/>
    </source>
</evidence>
<organism evidence="1 2">
    <name type="scientific">Orchesella cincta</name>
    <name type="common">Springtail</name>
    <name type="synonym">Podura cincta</name>
    <dbReference type="NCBI Taxonomy" id="48709"/>
    <lineage>
        <taxon>Eukaryota</taxon>
        <taxon>Metazoa</taxon>
        <taxon>Ecdysozoa</taxon>
        <taxon>Arthropoda</taxon>
        <taxon>Hexapoda</taxon>
        <taxon>Collembola</taxon>
        <taxon>Entomobryomorpha</taxon>
        <taxon>Entomobryoidea</taxon>
        <taxon>Orchesellidae</taxon>
        <taxon>Orchesellinae</taxon>
        <taxon>Orchesella</taxon>
    </lineage>
</organism>
<keyword evidence="2" id="KW-1185">Reference proteome</keyword>